<protein>
    <recommendedName>
        <fullName evidence="4">threonine-phosphate decarboxylase</fullName>
        <ecNumber evidence="4">4.1.1.81</ecNumber>
    </recommendedName>
    <alternativeName>
        <fullName evidence="8">L-threonine-O-3-phosphate decarboxylase</fullName>
    </alternativeName>
</protein>
<dbReference type="GO" id="GO:0048472">
    <property type="term" value="F:threonine-phosphate decarboxylase activity"/>
    <property type="evidence" value="ECO:0007669"/>
    <property type="project" value="UniProtKB-EC"/>
</dbReference>
<dbReference type="PROSITE" id="PS00105">
    <property type="entry name" value="AA_TRANSFER_CLASS_1"/>
    <property type="match status" value="1"/>
</dbReference>
<dbReference type="EMBL" id="CP004121">
    <property type="protein sequence ID" value="AGF55239.1"/>
    <property type="molecule type" value="Genomic_DNA"/>
</dbReference>
<evidence type="ECO:0000256" key="5">
    <source>
        <dbReference type="ARBA" id="ARBA00022573"/>
    </source>
</evidence>
<dbReference type="PANTHER" id="PTHR42885:SF1">
    <property type="entry name" value="THREONINE-PHOSPHATE DECARBOXYLASE"/>
    <property type="match status" value="1"/>
</dbReference>
<keyword evidence="7 11" id="KW-0456">Lyase</keyword>
<dbReference type="GO" id="GO:0009236">
    <property type="term" value="P:cobalamin biosynthetic process"/>
    <property type="evidence" value="ECO:0007669"/>
    <property type="project" value="UniProtKB-UniPathway"/>
</dbReference>
<dbReference type="InterPro" id="IPR004838">
    <property type="entry name" value="NHTrfase_class1_PyrdxlP-BS"/>
</dbReference>
<evidence type="ECO:0000256" key="9">
    <source>
        <dbReference type="ARBA" id="ARBA00048531"/>
    </source>
</evidence>
<dbReference type="InterPro" id="IPR004839">
    <property type="entry name" value="Aminotransferase_I/II_large"/>
</dbReference>
<sequence length="357" mass="41157">MANFGHGGDAKELSRKNKLEYNKIIDFSANINPLGMPASVKEAIIDGLKEVEKYPDITYFELKSAISEFENIDKESIILGNGAAEVLFNIVRGLNPQNALILAPTFSEYEEATRAVSGNVIYYNLKEENKFKIQDDILEYINRELDVLFICNPNNPTGVITPKELLIRILMKAKENDVITIIDESFLDFIEEDVSMISYVNEYNNLIIIKSLTKFFALPGLRIGYGISGNSKLKREIEKITPAWNINTLAEIAAKIGIKDKKYITESIKYVIKEKEYLYNELKKNSELKLYEPSVNFILIKTCKNINLKEELLKRNILIRSCSNYERLNKNYYRIAVRTHEENVILIEEIRRIFEEL</sequence>
<comment type="function">
    <text evidence="2">Decarboxylates L-threonine-O-3-phosphate to yield (R)-1-amino-2-propanol O-2-phosphate, the precursor for the linkage between the nucleotide loop and the corrin ring in cobalamin.</text>
</comment>
<organism evidence="11 12">
    <name type="scientific">Clostridium saccharoperbutylacetonicum N1-4(HMT)</name>
    <dbReference type="NCBI Taxonomy" id="931276"/>
    <lineage>
        <taxon>Bacteria</taxon>
        <taxon>Bacillati</taxon>
        <taxon>Bacillota</taxon>
        <taxon>Clostridia</taxon>
        <taxon>Eubacteriales</taxon>
        <taxon>Clostridiaceae</taxon>
        <taxon>Clostridium</taxon>
    </lineage>
</organism>
<feature type="domain" description="Aminotransferase class I/classII large" evidence="10">
    <location>
        <begin position="23"/>
        <end position="350"/>
    </location>
</feature>
<evidence type="ECO:0000313" key="12">
    <source>
        <dbReference type="Proteomes" id="UP000011728"/>
    </source>
</evidence>
<evidence type="ECO:0000313" key="11">
    <source>
        <dbReference type="EMBL" id="AGF55239.1"/>
    </source>
</evidence>
<evidence type="ECO:0000256" key="8">
    <source>
        <dbReference type="ARBA" id="ARBA00029996"/>
    </source>
</evidence>
<comment type="catalytic activity">
    <reaction evidence="9">
        <text>O-phospho-L-threonine + H(+) = (R)-1-aminopropan-2-yl phosphate + CO2</text>
        <dbReference type="Rhea" id="RHEA:11492"/>
        <dbReference type="ChEBI" id="CHEBI:15378"/>
        <dbReference type="ChEBI" id="CHEBI:16526"/>
        <dbReference type="ChEBI" id="CHEBI:58563"/>
        <dbReference type="ChEBI" id="CHEBI:58675"/>
        <dbReference type="EC" id="4.1.1.81"/>
    </reaction>
</comment>
<dbReference type="Proteomes" id="UP000011728">
    <property type="component" value="Chromosome"/>
</dbReference>
<keyword evidence="5" id="KW-0169">Cobalamin biosynthesis</keyword>
<dbReference type="Gene3D" id="3.90.1150.10">
    <property type="entry name" value="Aspartate Aminotransferase, domain 1"/>
    <property type="match status" value="1"/>
</dbReference>
<evidence type="ECO:0000256" key="4">
    <source>
        <dbReference type="ARBA" id="ARBA00012285"/>
    </source>
</evidence>
<dbReference type="HOGENOM" id="CLU_017584_3_2_9"/>
<evidence type="ECO:0000256" key="6">
    <source>
        <dbReference type="ARBA" id="ARBA00022898"/>
    </source>
</evidence>
<dbReference type="InterPro" id="IPR015422">
    <property type="entry name" value="PyrdxlP-dep_Trfase_small"/>
</dbReference>
<evidence type="ECO:0000256" key="7">
    <source>
        <dbReference type="ARBA" id="ARBA00023239"/>
    </source>
</evidence>
<keyword evidence="6" id="KW-0663">Pyridoxal phosphate</keyword>
<dbReference type="InterPro" id="IPR005860">
    <property type="entry name" value="CobD"/>
</dbReference>
<dbReference type="SUPFAM" id="SSF53383">
    <property type="entry name" value="PLP-dependent transferases"/>
    <property type="match status" value="1"/>
</dbReference>
<evidence type="ECO:0000256" key="1">
    <source>
        <dbReference type="ARBA" id="ARBA00001933"/>
    </source>
</evidence>
<dbReference type="Gene3D" id="3.40.640.10">
    <property type="entry name" value="Type I PLP-dependent aspartate aminotransferase-like (Major domain)"/>
    <property type="match status" value="1"/>
</dbReference>
<comment type="pathway">
    <text evidence="3">Cofactor biosynthesis; adenosylcobalamin biosynthesis.</text>
</comment>
<dbReference type="AlphaFoldDB" id="M1MBD5"/>
<dbReference type="OrthoDB" id="9813612at2"/>
<evidence type="ECO:0000256" key="3">
    <source>
        <dbReference type="ARBA" id="ARBA00004953"/>
    </source>
</evidence>
<dbReference type="InterPro" id="IPR015421">
    <property type="entry name" value="PyrdxlP-dep_Trfase_major"/>
</dbReference>
<evidence type="ECO:0000256" key="2">
    <source>
        <dbReference type="ARBA" id="ARBA00003444"/>
    </source>
</evidence>
<comment type="cofactor">
    <cofactor evidence="1">
        <name>pyridoxal 5'-phosphate</name>
        <dbReference type="ChEBI" id="CHEBI:597326"/>
    </cofactor>
</comment>
<name>M1MBD5_9CLOT</name>
<dbReference type="UniPathway" id="UPA00148"/>
<evidence type="ECO:0000259" key="10">
    <source>
        <dbReference type="Pfam" id="PF00155"/>
    </source>
</evidence>
<dbReference type="CDD" id="cd00609">
    <property type="entry name" value="AAT_like"/>
    <property type="match status" value="1"/>
</dbReference>
<keyword evidence="12" id="KW-1185">Reference proteome</keyword>
<accession>M1MBD5</accession>
<gene>
    <name evidence="11" type="primary">cobD2</name>
    <name evidence="11" type="ORF">Cspa_c14690</name>
</gene>
<reference evidence="11 12" key="1">
    <citation type="submission" date="2013-02" db="EMBL/GenBank/DDBJ databases">
        <title>Genome sequence of Clostridium saccharoperbutylacetonicum N1-4(HMT).</title>
        <authorList>
            <person name="Poehlein A."/>
            <person name="Daniel R."/>
        </authorList>
    </citation>
    <scope>NUCLEOTIDE SEQUENCE [LARGE SCALE GENOMIC DNA]</scope>
    <source>
        <strain evidence="12">N1-4(HMT)</strain>
    </source>
</reference>
<dbReference type="PATRIC" id="fig|931276.5.peg.1429"/>
<dbReference type="NCBIfam" id="TIGR01140">
    <property type="entry name" value="L_thr_O3P_dcar"/>
    <property type="match status" value="1"/>
</dbReference>
<dbReference type="InterPro" id="IPR015424">
    <property type="entry name" value="PyrdxlP-dep_Trfase"/>
</dbReference>
<dbReference type="RefSeq" id="WP_015391561.1">
    <property type="nucleotide sequence ID" value="NC_020291.1"/>
</dbReference>
<dbReference type="eggNOG" id="COG0079">
    <property type="taxonomic scope" value="Bacteria"/>
</dbReference>
<dbReference type="PANTHER" id="PTHR42885">
    <property type="entry name" value="HISTIDINOL-PHOSPHATE AMINOTRANSFERASE-RELATED"/>
    <property type="match status" value="1"/>
</dbReference>
<proteinExistence type="predicted"/>
<dbReference type="KEGG" id="csr:Cspa_c14690"/>
<dbReference type="STRING" id="36745.CLSAP_14360"/>
<dbReference type="Pfam" id="PF00155">
    <property type="entry name" value="Aminotran_1_2"/>
    <property type="match status" value="1"/>
</dbReference>
<dbReference type="GO" id="GO:0030170">
    <property type="term" value="F:pyridoxal phosphate binding"/>
    <property type="evidence" value="ECO:0007669"/>
    <property type="project" value="InterPro"/>
</dbReference>
<dbReference type="EC" id="4.1.1.81" evidence="4"/>